<dbReference type="HAMAP" id="MF_01987">
    <property type="entry name" value="Ribokinase"/>
    <property type="match status" value="1"/>
</dbReference>
<dbReference type="SUPFAM" id="SSF53613">
    <property type="entry name" value="Ribokinase-like"/>
    <property type="match status" value="1"/>
</dbReference>
<dbReference type="Pfam" id="PF00294">
    <property type="entry name" value="PfkB"/>
    <property type="match status" value="1"/>
</dbReference>
<dbReference type="InterPro" id="IPR011611">
    <property type="entry name" value="PfkB_dom"/>
</dbReference>
<feature type="binding site" evidence="9">
    <location>
        <begin position="72"/>
        <end position="76"/>
    </location>
    <ligand>
        <name>substrate</name>
    </ligand>
</feature>
<dbReference type="PRINTS" id="PR00990">
    <property type="entry name" value="RIBOKINASE"/>
</dbReference>
<dbReference type="GO" id="GO:0016853">
    <property type="term" value="F:isomerase activity"/>
    <property type="evidence" value="ECO:0007669"/>
    <property type="project" value="UniProtKB-KW"/>
</dbReference>
<keyword evidence="1 9" id="KW-0808">Transferase</keyword>
<reference evidence="13 14" key="1">
    <citation type="journal article" date="2009" name="Science">
        <title>Green evolution and dynamic adaptations revealed by genomes of the marine picoeukaryotes Micromonas.</title>
        <authorList>
            <person name="Worden A.Z."/>
            <person name="Lee J.H."/>
            <person name="Mock T."/>
            <person name="Rouze P."/>
            <person name="Simmons M.P."/>
            <person name="Aerts A.L."/>
            <person name="Allen A.E."/>
            <person name="Cuvelier M.L."/>
            <person name="Derelle E."/>
            <person name="Everett M.V."/>
            <person name="Foulon E."/>
            <person name="Grimwood J."/>
            <person name="Gundlach H."/>
            <person name="Henrissat B."/>
            <person name="Napoli C."/>
            <person name="McDonald S.M."/>
            <person name="Parker M.S."/>
            <person name="Rombauts S."/>
            <person name="Salamov A."/>
            <person name="Von Dassow P."/>
            <person name="Badger J.H."/>
            <person name="Coutinho P.M."/>
            <person name="Demir E."/>
            <person name="Dubchak I."/>
            <person name="Gentemann C."/>
            <person name="Eikrem W."/>
            <person name="Gready J.E."/>
            <person name="John U."/>
            <person name="Lanier W."/>
            <person name="Lindquist E.A."/>
            <person name="Lucas S."/>
            <person name="Mayer K.F."/>
            <person name="Moreau H."/>
            <person name="Not F."/>
            <person name="Otillar R."/>
            <person name="Panaud O."/>
            <person name="Pangilinan J."/>
            <person name="Paulsen I."/>
            <person name="Piegu B."/>
            <person name="Poliakov A."/>
            <person name="Robbens S."/>
            <person name="Schmutz J."/>
            <person name="Toulza E."/>
            <person name="Wyss T."/>
            <person name="Zelensky A."/>
            <person name="Zhou K."/>
            <person name="Armbrust E.V."/>
            <person name="Bhattacharya D."/>
            <person name="Goodenough U.W."/>
            <person name="Van de Peer Y."/>
            <person name="Grigoriev I.V."/>
        </authorList>
    </citation>
    <scope>NUCLEOTIDE SEQUENCE [LARGE SCALE GENOMIC DNA]</scope>
    <source>
        <strain evidence="13 14">CCMP1545</strain>
    </source>
</reference>
<dbReference type="Gene3D" id="3.20.20.150">
    <property type="entry name" value="Divalent-metal-dependent TIM barrel enzymes"/>
    <property type="match status" value="1"/>
</dbReference>
<feature type="chain" id="PRO_5002911912" description="Ribokinase" evidence="10">
    <location>
        <begin position="22"/>
        <end position="721"/>
    </location>
</feature>
<keyword evidence="6 9" id="KW-0460">Magnesium</keyword>
<accession>C1MHK7</accession>
<comment type="subcellular location">
    <subcellularLocation>
        <location evidence="9">Cytoplasm</location>
    </subcellularLocation>
    <subcellularLocation>
        <location evidence="9">Nucleus</location>
    </subcellularLocation>
</comment>
<dbReference type="Proteomes" id="UP000001876">
    <property type="component" value="Unassembled WGS sequence"/>
</dbReference>
<comment type="cofactor">
    <cofactor evidence="9">
        <name>Mg(2+)</name>
        <dbReference type="ChEBI" id="CHEBI:18420"/>
    </cofactor>
    <text evidence="9">Requires a divalent cation, most likely magnesium in vivo, as an electrophilic catalyst to aid phosphoryl group transfer. It is the chelate of the metal and the nucleotide that is the actual substrate.</text>
</comment>
<feature type="binding site" evidence="9">
    <location>
        <position position="328"/>
    </location>
    <ligand>
        <name>K(+)</name>
        <dbReference type="ChEBI" id="CHEBI:29103"/>
    </ligand>
</feature>
<dbReference type="InterPro" id="IPR011877">
    <property type="entry name" value="Ribokinase"/>
</dbReference>
<comment type="function">
    <text evidence="9">Catalyzes the phosphorylation of ribose at O-5 in a reaction requiring ATP and magnesium. The resulting D-ribose-5-phosphate can then be used either for sythesis of nucleotides, histidine, and tryptophan, or as a component of the pentose phosphate pathway.</text>
</comment>
<evidence type="ECO:0000313" key="13">
    <source>
        <dbReference type="EMBL" id="EEH60223.1"/>
    </source>
</evidence>
<dbReference type="GO" id="GO:0019303">
    <property type="term" value="P:D-ribose catabolic process"/>
    <property type="evidence" value="ECO:0007669"/>
    <property type="project" value="UniProtKB-UniRule"/>
</dbReference>
<dbReference type="KEGG" id="mpp:MICPUCDRAFT_50234"/>
<dbReference type="PANTHER" id="PTHR10584:SF166">
    <property type="entry name" value="RIBOKINASE"/>
    <property type="match status" value="1"/>
</dbReference>
<feature type="binding site" evidence="9">
    <location>
        <position position="333"/>
    </location>
    <ligand>
        <name>K(+)</name>
        <dbReference type="ChEBI" id="CHEBI:29103"/>
    </ligand>
</feature>
<organism evidence="14">
    <name type="scientific">Micromonas pusilla (strain CCMP1545)</name>
    <name type="common">Picoplanktonic green alga</name>
    <dbReference type="NCBI Taxonomy" id="564608"/>
    <lineage>
        <taxon>Eukaryota</taxon>
        <taxon>Viridiplantae</taxon>
        <taxon>Chlorophyta</taxon>
        <taxon>Mamiellophyceae</taxon>
        <taxon>Mamiellales</taxon>
        <taxon>Mamiellaceae</taxon>
        <taxon>Micromonas</taxon>
    </lineage>
</organism>
<dbReference type="GO" id="GO:0005737">
    <property type="term" value="C:cytoplasm"/>
    <property type="evidence" value="ECO:0007669"/>
    <property type="project" value="UniProtKB-SubCell"/>
</dbReference>
<dbReference type="PANTHER" id="PTHR10584">
    <property type="entry name" value="SUGAR KINASE"/>
    <property type="match status" value="1"/>
</dbReference>
<dbReference type="GeneID" id="9680998"/>
<evidence type="ECO:0000256" key="4">
    <source>
        <dbReference type="ARBA" id="ARBA00022777"/>
    </source>
</evidence>
<sequence>MAPRPMLVVTLLLASLASALGESISPSCAAAARPIVVIGSVNVDLTVRVARPPSVDETVLATSPTLTTAVGGKGANQAIAAARLSAGSRPVRFVGRFGNDAHASVLETELRENGVDVSSCGHVDDLPSGQGFVMLSPDGAASSVVIGGANTAWPSDERTLRKLVTDAVHGAAVVLLQREVPERVNVAAAKAANAANVPVILDAGGANTALSRTLLELIDYLCPNETELMRLTGMRTETDDDVVTAAKTLLKNGANHILVTLGGRGSVSVSASEVKWHEPIAVPKNEVLDATAAGDAFRAAIAVSIAESGSGELTERGAKLAAAAGACAVRVVGAMPSLPTREAADALLSPEDRSLKLSSSCQATSDAREMTGTVEECPLLFGSRLNSMRARPDLFARSASASSLWGLGKSSDVKRISTLDMIQRLGTASGITSVDINYPQHLEGLKAKAVSTALAAAGITPGSIAVRFPATISYRRGGAFTNPDQRIRAEAVKLIANACEWANAINASGGVVIWPQFDGYDYHFQVNYTETWERGVDALRDAVDHPRCEGVKISYEFKPTDESSRFAIVPSTAAALALVREVNRPGRFGLTLDAGHLIAAGENPAQSAASVARANALFGFHIGDVHSKLGAEDGLAFGSVHASLSLELVYWLRAVRYVGVVYFDTFPEAEDPVREAEYNVRTFKRMWNIAGRLERAGMGSKLAEHDAMGSLELIEKGFFAP</sequence>
<dbReference type="InterPro" id="IPR029056">
    <property type="entry name" value="Ribokinase-like"/>
</dbReference>
<feature type="domain" description="Carbohydrate kinase PfkB" evidence="11">
    <location>
        <begin position="35"/>
        <end position="341"/>
    </location>
</feature>
<evidence type="ECO:0000313" key="14">
    <source>
        <dbReference type="Proteomes" id="UP000001876"/>
    </source>
</evidence>
<dbReference type="UniPathway" id="UPA00916">
    <property type="reaction ID" value="UER00889"/>
</dbReference>
<feature type="binding site" evidence="9">
    <location>
        <position position="337"/>
    </location>
    <ligand>
        <name>K(+)</name>
        <dbReference type="ChEBI" id="CHEBI:29103"/>
    </ligand>
</feature>
<evidence type="ECO:0000256" key="8">
    <source>
        <dbReference type="ARBA" id="ARBA00023277"/>
    </source>
</evidence>
<proteinExistence type="inferred from homology"/>
<evidence type="ECO:0000256" key="7">
    <source>
        <dbReference type="ARBA" id="ARBA00022958"/>
    </source>
</evidence>
<comment type="activity regulation">
    <text evidence="9">Activated by a monovalent cation that binds near, but not in, the active site. The most likely occupant of the site in vivo is potassium. Ion binding induces a conformational change that may alter substrate affinity.</text>
</comment>
<dbReference type="InterPro" id="IPR002139">
    <property type="entry name" value="Ribo/fructo_kinase"/>
</dbReference>
<feature type="domain" description="Xylose isomerase-like TIM barrel" evidence="12">
    <location>
        <begin position="439"/>
        <end position="671"/>
    </location>
</feature>
<keyword evidence="8 9" id="KW-0119">Carbohydrate metabolism</keyword>
<keyword evidence="14" id="KW-1185">Reference proteome</keyword>
<dbReference type="CDD" id="cd01174">
    <property type="entry name" value="ribokinase"/>
    <property type="match status" value="1"/>
</dbReference>
<dbReference type="GO" id="GO:0005524">
    <property type="term" value="F:ATP binding"/>
    <property type="evidence" value="ECO:0007669"/>
    <property type="project" value="UniProtKB-UniRule"/>
</dbReference>
<comment type="catalytic activity">
    <reaction evidence="9">
        <text>D-ribose + ATP = D-ribose 5-phosphate + ADP + H(+)</text>
        <dbReference type="Rhea" id="RHEA:13697"/>
        <dbReference type="ChEBI" id="CHEBI:15378"/>
        <dbReference type="ChEBI" id="CHEBI:30616"/>
        <dbReference type="ChEBI" id="CHEBI:47013"/>
        <dbReference type="ChEBI" id="CHEBI:78346"/>
        <dbReference type="ChEBI" id="CHEBI:456216"/>
        <dbReference type="EC" id="2.7.1.15"/>
    </reaction>
</comment>
<protein>
    <recommendedName>
        <fullName evidence="9">Ribokinase</fullName>
        <shortName evidence="9">RK</shortName>
        <ecNumber evidence="9">2.7.1.15</ecNumber>
    </recommendedName>
</protein>
<comment type="caution">
    <text evidence="9">Lacks conserved residue(s) required for the propagation of feature annotation.</text>
</comment>
<dbReference type="EMBL" id="GG663735">
    <property type="protein sequence ID" value="EEH60223.1"/>
    <property type="molecule type" value="Genomic_DNA"/>
</dbReference>
<keyword evidence="10" id="KW-0732">Signal</keyword>
<comment type="similarity">
    <text evidence="9">Belongs to the carbohydrate kinase PfkB family. Ribokinase subfamily.</text>
</comment>
<feature type="active site" description="Proton acceptor" evidence="9">
    <location>
        <position position="295"/>
    </location>
</feature>
<dbReference type="InterPro" id="IPR013022">
    <property type="entry name" value="Xyl_isomerase-like_TIM-brl"/>
</dbReference>
<dbReference type="InterPro" id="IPR036237">
    <property type="entry name" value="Xyl_isomerase-like_sf"/>
</dbReference>
<feature type="binding site" evidence="9">
    <location>
        <begin position="260"/>
        <end position="265"/>
    </location>
    <ligand>
        <name>ATP</name>
        <dbReference type="ChEBI" id="CHEBI:30616"/>
    </ligand>
</feature>
<dbReference type="EC" id="2.7.1.15" evidence="9"/>
<feature type="binding site" evidence="9">
    <location>
        <position position="331"/>
    </location>
    <ligand>
        <name>K(+)</name>
        <dbReference type="ChEBI" id="CHEBI:29103"/>
    </ligand>
</feature>
<dbReference type="OMA" id="DYLCPNE"/>
<dbReference type="RefSeq" id="XP_003054971.1">
    <property type="nucleotide sequence ID" value="XM_003054925.1"/>
</dbReference>
<feature type="binding site" evidence="9">
    <location>
        <position position="295"/>
    </location>
    <ligand>
        <name>substrate</name>
    </ligand>
</feature>
<feature type="binding site" evidence="9">
    <location>
        <position position="291"/>
    </location>
    <ligand>
        <name>K(+)</name>
        <dbReference type="ChEBI" id="CHEBI:29103"/>
    </ligand>
</feature>
<evidence type="ECO:0000256" key="10">
    <source>
        <dbReference type="SAM" id="SignalP"/>
    </source>
</evidence>
<keyword evidence="9" id="KW-0963">Cytoplasm</keyword>
<feature type="binding site" evidence="9">
    <location>
        <begin position="294"/>
        <end position="295"/>
    </location>
    <ligand>
        <name>ATP</name>
        <dbReference type="ChEBI" id="CHEBI:30616"/>
    </ligand>
</feature>
<keyword evidence="9" id="KW-0539">Nucleus</keyword>
<feature type="binding site" evidence="9">
    <location>
        <position position="224"/>
    </location>
    <ligand>
        <name>ATP</name>
        <dbReference type="ChEBI" id="CHEBI:30616"/>
    </ligand>
</feature>
<keyword evidence="7 9" id="KW-0630">Potassium</keyword>
<dbReference type="GO" id="GO:0046872">
    <property type="term" value="F:metal ion binding"/>
    <property type="evidence" value="ECO:0007669"/>
    <property type="project" value="UniProtKB-KW"/>
</dbReference>
<evidence type="ECO:0000256" key="9">
    <source>
        <dbReference type="HAMAP-Rule" id="MF_03215"/>
    </source>
</evidence>
<dbReference type="STRING" id="564608.C1MHK7"/>
<dbReference type="AlphaFoldDB" id="C1MHK7"/>
<dbReference type="Gene3D" id="3.40.1190.20">
    <property type="match status" value="1"/>
</dbReference>
<dbReference type="SUPFAM" id="SSF51658">
    <property type="entry name" value="Xylose isomerase-like"/>
    <property type="match status" value="1"/>
</dbReference>
<evidence type="ECO:0000259" key="12">
    <source>
        <dbReference type="Pfam" id="PF01261"/>
    </source>
</evidence>
<dbReference type="GO" id="GO:0005634">
    <property type="term" value="C:nucleus"/>
    <property type="evidence" value="ECO:0007669"/>
    <property type="project" value="UniProtKB-SubCell"/>
</dbReference>
<evidence type="ECO:0000256" key="5">
    <source>
        <dbReference type="ARBA" id="ARBA00022840"/>
    </source>
</evidence>
<comment type="pathway">
    <text evidence="9">Carbohydrate metabolism; D-ribose degradation; D-ribose 5-phosphate from beta-D-ribopyranose: step 2/2.</text>
</comment>
<name>C1MHK7_MICPC</name>
<feature type="signal peptide" evidence="10">
    <location>
        <begin position="1"/>
        <end position="21"/>
    </location>
</feature>
<keyword evidence="4 9" id="KW-0418">Kinase</keyword>
<keyword evidence="13" id="KW-0413">Isomerase</keyword>
<evidence type="ECO:0000256" key="2">
    <source>
        <dbReference type="ARBA" id="ARBA00022723"/>
    </source>
</evidence>
<feature type="binding site" evidence="9">
    <location>
        <position position="179"/>
    </location>
    <ligand>
        <name>substrate</name>
    </ligand>
</feature>
<dbReference type="GO" id="GO:0004747">
    <property type="term" value="F:ribokinase activity"/>
    <property type="evidence" value="ECO:0007669"/>
    <property type="project" value="UniProtKB-UniRule"/>
</dbReference>
<feature type="binding site" evidence="9">
    <location>
        <begin position="42"/>
        <end position="44"/>
    </location>
    <ligand>
        <name>substrate</name>
    </ligand>
</feature>
<gene>
    <name evidence="13" type="ORF">MICPUCDRAFT_50234</name>
</gene>
<keyword evidence="3 9" id="KW-0547">Nucleotide-binding</keyword>
<evidence type="ECO:0000256" key="3">
    <source>
        <dbReference type="ARBA" id="ARBA00022741"/>
    </source>
</evidence>
<feature type="binding site" evidence="9">
    <location>
        <position position="289"/>
    </location>
    <ligand>
        <name>K(+)</name>
        <dbReference type="ChEBI" id="CHEBI:29103"/>
    </ligand>
</feature>
<evidence type="ECO:0000259" key="11">
    <source>
        <dbReference type="Pfam" id="PF00294"/>
    </source>
</evidence>
<dbReference type="OrthoDB" id="415590at2759"/>
<dbReference type="eggNOG" id="KOG2855">
    <property type="taxonomic scope" value="Eukaryota"/>
</dbReference>
<evidence type="ECO:0000256" key="1">
    <source>
        <dbReference type="ARBA" id="ARBA00022679"/>
    </source>
</evidence>
<keyword evidence="2 9" id="KW-0479">Metal-binding</keyword>
<keyword evidence="5 9" id="KW-0067">ATP-binding</keyword>
<evidence type="ECO:0000256" key="6">
    <source>
        <dbReference type="ARBA" id="ARBA00022842"/>
    </source>
</evidence>
<comment type="subunit">
    <text evidence="9">Homodimer.</text>
</comment>
<dbReference type="Pfam" id="PF01261">
    <property type="entry name" value="AP_endonuc_2"/>
    <property type="match status" value="1"/>
</dbReference>